<evidence type="ECO:0000256" key="3">
    <source>
        <dbReference type="SAM" id="SignalP"/>
    </source>
</evidence>
<organism evidence="5 6">
    <name type="scientific">Castilleja foliolosa</name>
    <dbReference type="NCBI Taxonomy" id="1961234"/>
    <lineage>
        <taxon>Eukaryota</taxon>
        <taxon>Viridiplantae</taxon>
        <taxon>Streptophyta</taxon>
        <taxon>Embryophyta</taxon>
        <taxon>Tracheophyta</taxon>
        <taxon>Spermatophyta</taxon>
        <taxon>Magnoliopsida</taxon>
        <taxon>eudicotyledons</taxon>
        <taxon>Gunneridae</taxon>
        <taxon>Pentapetalae</taxon>
        <taxon>asterids</taxon>
        <taxon>lamiids</taxon>
        <taxon>Lamiales</taxon>
        <taxon>Orobanchaceae</taxon>
        <taxon>Pedicularideae</taxon>
        <taxon>Castillejinae</taxon>
        <taxon>Castilleja</taxon>
    </lineage>
</organism>
<dbReference type="EMBL" id="JAVIJP010000023">
    <property type="protein sequence ID" value="KAL3637783.1"/>
    <property type="molecule type" value="Genomic_DNA"/>
</dbReference>
<dbReference type="InterPro" id="IPR036312">
    <property type="entry name" value="Bifun_inhib/LTP/seed_sf"/>
</dbReference>
<dbReference type="Gene3D" id="1.10.110.10">
    <property type="entry name" value="Plant lipid-transfer and hydrophobic proteins"/>
    <property type="match status" value="1"/>
</dbReference>
<dbReference type="InterPro" id="IPR016140">
    <property type="entry name" value="Bifunc_inhib/LTP/seed_store"/>
</dbReference>
<evidence type="ECO:0000256" key="1">
    <source>
        <dbReference type="ARBA" id="ARBA00022448"/>
    </source>
</evidence>
<keyword evidence="6" id="KW-1185">Reference proteome</keyword>
<dbReference type="PANTHER" id="PTHR33214:SF69">
    <property type="entry name" value="BIFUNCTIONAL INHIBITOR_LIPID-TRANSFER PROTEIN_SEED STORAGE 2S ALBUMIN SUPERFAMILY PROTEIN"/>
    <property type="match status" value="1"/>
</dbReference>
<keyword evidence="2" id="KW-0446">Lipid-binding</keyword>
<dbReference type="Pfam" id="PF00234">
    <property type="entry name" value="Tryp_alpha_amyl"/>
    <property type="match status" value="1"/>
</dbReference>
<dbReference type="GO" id="GO:0008289">
    <property type="term" value="F:lipid binding"/>
    <property type="evidence" value="ECO:0007669"/>
    <property type="project" value="UniProtKB-KW"/>
</dbReference>
<keyword evidence="3" id="KW-0732">Signal</keyword>
<keyword evidence="1" id="KW-0813">Transport</keyword>
<feature type="chain" id="PRO_5044864018" description="Bifunctional inhibitor/plant lipid transfer protein/seed storage helical domain-containing protein" evidence="3">
    <location>
        <begin position="28"/>
        <end position="93"/>
    </location>
</feature>
<feature type="domain" description="Bifunctional inhibitor/plant lipid transfer protein/seed storage helical" evidence="4">
    <location>
        <begin position="33"/>
        <end position="93"/>
    </location>
</feature>
<dbReference type="InterPro" id="IPR033872">
    <property type="entry name" value="nsLTP2"/>
</dbReference>
<sequence length="93" mass="10083">MKSGAINVVAAWCLVVVLVAEIHQTVAVECNLIDLKVCAKVVRGEPPSPKCCSKLKEKLSCYCDYLKVPTLGPYDSIIFRQALATCAITLPKC</sequence>
<name>A0ABD3D649_9LAMI</name>
<gene>
    <name evidence="5" type="ORF">CASFOL_018231</name>
</gene>
<dbReference type="SUPFAM" id="SSF47699">
    <property type="entry name" value="Bifunctional inhibitor/lipid-transfer protein/seed storage 2S albumin"/>
    <property type="match status" value="1"/>
</dbReference>
<comment type="caution">
    <text evidence="5">The sequence shown here is derived from an EMBL/GenBank/DDBJ whole genome shotgun (WGS) entry which is preliminary data.</text>
</comment>
<reference evidence="6" key="1">
    <citation type="journal article" date="2024" name="IScience">
        <title>Strigolactones Initiate the Formation of Haustorium-like Structures in Castilleja.</title>
        <authorList>
            <person name="Buerger M."/>
            <person name="Peterson D."/>
            <person name="Chory J."/>
        </authorList>
    </citation>
    <scope>NUCLEOTIDE SEQUENCE [LARGE SCALE GENOMIC DNA]</scope>
</reference>
<evidence type="ECO:0000313" key="5">
    <source>
        <dbReference type="EMBL" id="KAL3637783.1"/>
    </source>
</evidence>
<dbReference type="PANTHER" id="PTHR33214">
    <property type="entry name" value="BIFUNCTIONAL INHIBITOR/LIPID-TRANSFER PROTEIN/SEED STORAGE 2S ALBUMIN SUPERFAMILY PROTEIN"/>
    <property type="match status" value="1"/>
</dbReference>
<dbReference type="AlphaFoldDB" id="A0ABD3D649"/>
<evidence type="ECO:0000256" key="2">
    <source>
        <dbReference type="ARBA" id="ARBA00023121"/>
    </source>
</evidence>
<evidence type="ECO:0000259" key="4">
    <source>
        <dbReference type="Pfam" id="PF00234"/>
    </source>
</evidence>
<feature type="signal peptide" evidence="3">
    <location>
        <begin position="1"/>
        <end position="27"/>
    </location>
</feature>
<protein>
    <recommendedName>
        <fullName evidence="4">Bifunctional inhibitor/plant lipid transfer protein/seed storage helical domain-containing protein</fullName>
    </recommendedName>
</protein>
<evidence type="ECO:0000313" key="6">
    <source>
        <dbReference type="Proteomes" id="UP001632038"/>
    </source>
</evidence>
<accession>A0ABD3D649</accession>
<dbReference type="Proteomes" id="UP001632038">
    <property type="component" value="Unassembled WGS sequence"/>
</dbReference>
<proteinExistence type="predicted"/>